<name>A0A1G2R973_9BACT</name>
<reference evidence="1 2" key="1">
    <citation type="journal article" date="2016" name="Nat. Commun.">
        <title>Thousands of microbial genomes shed light on interconnected biogeochemical processes in an aquifer system.</title>
        <authorList>
            <person name="Anantharaman K."/>
            <person name="Brown C.T."/>
            <person name="Hug L.A."/>
            <person name="Sharon I."/>
            <person name="Castelle C.J."/>
            <person name="Probst A.J."/>
            <person name="Thomas B.C."/>
            <person name="Singh A."/>
            <person name="Wilkins M.J."/>
            <person name="Karaoz U."/>
            <person name="Brodie E.L."/>
            <person name="Williams K.H."/>
            <person name="Hubbard S.S."/>
            <person name="Banfield J.F."/>
        </authorList>
    </citation>
    <scope>NUCLEOTIDE SEQUENCE [LARGE SCALE GENOMIC DNA]</scope>
</reference>
<protein>
    <submittedName>
        <fullName evidence="1">Uncharacterized protein</fullName>
    </submittedName>
</protein>
<organism evidence="1 2">
    <name type="scientific">Candidatus Wildermuthbacteria bacterium RIFCSPHIGHO2_02_FULL_47_17</name>
    <dbReference type="NCBI Taxonomy" id="1802452"/>
    <lineage>
        <taxon>Bacteria</taxon>
        <taxon>Candidatus Wildermuthiibacteriota</taxon>
    </lineage>
</organism>
<evidence type="ECO:0000313" key="2">
    <source>
        <dbReference type="Proteomes" id="UP000179258"/>
    </source>
</evidence>
<proteinExistence type="predicted"/>
<comment type="caution">
    <text evidence="1">The sequence shown here is derived from an EMBL/GenBank/DDBJ whole genome shotgun (WGS) entry which is preliminary data.</text>
</comment>
<dbReference type="EMBL" id="MHTX01000004">
    <property type="protein sequence ID" value="OHA68909.1"/>
    <property type="molecule type" value="Genomic_DNA"/>
</dbReference>
<sequence>MTQINLGDVDTTKTRRRVEEALRKAVSPEKLVEIAKLLGVEVAMLPTIPRCNCCDLNRPDFGPDQVRCVCQIKVGLRYLDVYGGSDKSKGWHAVVTKEPFYKGNGWRIEVEKEYDNLPGKKWTHREEISLTTLNIHPTTPCGNWNEMNWLAFTDNSRHLARTRCHHHCHHGHHCHGACC</sequence>
<gene>
    <name evidence="1" type="ORF">A3D59_00410</name>
</gene>
<dbReference type="Proteomes" id="UP000179258">
    <property type="component" value="Unassembled WGS sequence"/>
</dbReference>
<evidence type="ECO:0000313" key="1">
    <source>
        <dbReference type="EMBL" id="OHA68909.1"/>
    </source>
</evidence>
<accession>A0A1G2R973</accession>
<dbReference type="AlphaFoldDB" id="A0A1G2R973"/>